<comment type="caution">
    <text evidence="1">The sequence shown here is derived from an EMBL/GenBank/DDBJ whole genome shotgun (WGS) entry which is preliminary data.</text>
</comment>
<organism evidence="1 2">
    <name type="scientific">Araneus ventricosus</name>
    <name type="common">Orbweaver spider</name>
    <name type="synonym">Epeira ventricosa</name>
    <dbReference type="NCBI Taxonomy" id="182803"/>
    <lineage>
        <taxon>Eukaryota</taxon>
        <taxon>Metazoa</taxon>
        <taxon>Ecdysozoa</taxon>
        <taxon>Arthropoda</taxon>
        <taxon>Chelicerata</taxon>
        <taxon>Arachnida</taxon>
        <taxon>Araneae</taxon>
        <taxon>Araneomorphae</taxon>
        <taxon>Entelegynae</taxon>
        <taxon>Araneoidea</taxon>
        <taxon>Araneidae</taxon>
        <taxon>Araneus</taxon>
    </lineage>
</organism>
<reference evidence="1 2" key="1">
    <citation type="journal article" date="2019" name="Sci. Rep.">
        <title>Orb-weaving spider Araneus ventricosus genome elucidates the spidroin gene catalogue.</title>
        <authorList>
            <person name="Kono N."/>
            <person name="Nakamura H."/>
            <person name="Ohtoshi R."/>
            <person name="Moran D.A.P."/>
            <person name="Shinohara A."/>
            <person name="Yoshida Y."/>
            <person name="Fujiwara M."/>
            <person name="Mori M."/>
            <person name="Tomita M."/>
            <person name="Arakawa K."/>
        </authorList>
    </citation>
    <scope>NUCLEOTIDE SEQUENCE [LARGE SCALE GENOMIC DNA]</scope>
</reference>
<gene>
    <name evidence="1" type="ORF">AVEN_211170_1</name>
</gene>
<name>A0A4Y2MG69_ARAVE</name>
<evidence type="ECO:0000313" key="1">
    <source>
        <dbReference type="EMBL" id="GBN24636.1"/>
    </source>
</evidence>
<evidence type="ECO:0000313" key="2">
    <source>
        <dbReference type="Proteomes" id="UP000499080"/>
    </source>
</evidence>
<sequence length="105" mass="11796">MQEVLKHCSFTTCFIHSPTSALTFGYGKQAHISKTPQLIRTHFFGVLEDDTCVLFRFIYSPTRAILLISALTFDYDKLGHISLESPLIRTLSFCGVLADDCSTVF</sequence>
<dbReference type="Proteomes" id="UP000499080">
    <property type="component" value="Unassembled WGS sequence"/>
</dbReference>
<protein>
    <submittedName>
        <fullName evidence="1">Uncharacterized protein</fullName>
    </submittedName>
</protein>
<dbReference type="AlphaFoldDB" id="A0A4Y2MG69"/>
<dbReference type="EMBL" id="BGPR01007146">
    <property type="protein sequence ID" value="GBN24636.1"/>
    <property type="molecule type" value="Genomic_DNA"/>
</dbReference>
<keyword evidence="2" id="KW-1185">Reference proteome</keyword>
<accession>A0A4Y2MG69</accession>
<proteinExistence type="predicted"/>